<dbReference type="SUPFAM" id="SSF51735">
    <property type="entry name" value="NAD(P)-binding Rossmann-fold domains"/>
    <property type="match status" value="1"/>
</dbReference>
<dbReference type="PANTHER" id="PTHR43377">
    <property type="entry name" value="BILIVERDIN REDUCTASE A"/>
    <property type="match status" value="1"/>
</dbReference>
<dbReference type="PANTHER" id="PTHR43377:SF1">
    <property type="entry name" value="BILIVERDIN REDUCTASE A"/>
    <property type="match status" value="1"/>
</dbReference>
<gene>
    <name evidence="3" type="ORF">R9X50_00218000</name>
</gene>
<dbReference type="Proteomes" id="UP001303373">
    <property type="component" value="Chromosome 3"/>
</dbReference>
<dbReference type="EMBL" id="CP138582">
    <property type="protein sequence ID" value="WPG99366.1"/>
    <property type="molecule type" value="Genomic_DNA"/>
</dbReference>
<dbReference type="InterPro" id="IPR004104">
    <property type="entry name" value="Gfo/Idh/MocA-like_OxRdtase_C"/>
</dbReference>
<dbReference type="InterPro" id="IPR051450">
    <property type="entry name" value="Gfo/Idh/MocA_Oxidoreductases"/>
</dbReference>
<evidence type="ECO:0000259" key="2">
    <source>
        <dbReference type="Pfam" id="PF02894"/>
    </source>
</evidence>
<evidence type="ECO:0000313" key="3">
    <source>
        <dbReference type="EMBL" id="WPG99366.1"/>
    </source>
</evidence>
<protein>
    <submittedName>
        <fullName evidence="3">NAD(P)-binding protein</fullName>
    </submittedName>
</protein>
<sequence length="354" mass="37863">MANPKPITIAIIGVGGIGPRHATSIAKCPDARLISLVDPSPHAAELAHKLNVPLYTGVDELLTSPETAPDAVYVCTPNSTHVSISKRLLAAGVHVLVEKPLSTTIESGRELVEAAAASHAHLLVGHHRRFNAYITAAKQSLKAIGRPIAVSGLWVTCKPASYFEAPAEWRAKAGNGGPILINLIHEVDILQYLLGPIVRVHAEATISQRGHEVEEGAAILLRFASGAVGTFILSDATPSNHNFESATGENPMVPYGGHDIYRIFGTEGTLSVGDMKISKHDVEKSWTRPLNESDVSVGDEVPFDEQVKHLVRVIRGEEQPRCTGEDGLRALIVCDAIQKALATEAAVDIKDDKL</sequence>
<organism evidence="3 4">
    <name type="scientific">Acrodontium crateriforme</name>
    <dbReference type="NCBI Taxonomy" id="150365"/>
    <lineage>
        <taxon>Eukaryota</taxon>
        <taxon>Fungi</taxon>
        <taxon>Dikarya</taxon>
        <taxon>Ascomycota</taxon>
        <taxon>Pezizomycotina</taxon>
        <taxon>Dothideomycetes</taxon>
        <taxon>Dothideomycetidae</taxon>
        <taxon>Mycosphaerellales</taxon>
        <taxon>Teratosphaeriaceae</taxon>
        <taxon>Acrodontium</taxon>
    </lineage>
</organism>
<dbReference type="InterPro" id="IPR036291">
    <property type="entry name" value="NAD(P)-bd_dom_sf"/>
</dbReference>
<dbReference type="Pfam" id="PF02894">
    <property type="entry name" value="GFO_IDH_MocA_C"/>
    <property type="match status" value="1"/>
</dbReference>
<dbReference type="Gene3D" id="3.40.50.720">
    <property type="entry name" value="NAD(P)-binding Rossmann-like Domain"/>
    <property type="match status" value="1"/>
</dbReference>
<dbReference type="SUPFAM" id="SSF55347">
    <property type="entry name" value="Glyceraldehyde-3-phosphate dehydrogenase-like, C-terminal domain"/>
    <property type="match status" value="1"/>
</dbReference>
<proteinExistence type="predicted"/>
<reference evidence="3 4" key="1">
    <citation type="submission" date="2023-11" db="EMBL/GenBank/DDBJ databases">
        <title>An acidophilic fungus is an integral part of prey digestion in a carnivorous sundew plant.</title>
        <authorList>
            <person name="Tsai I.J."/>
        </authorList>
    </citation>
    <scope>NUCLEOTIDE SEQUENCE [LARGE SCALE GENOMIC DNA]</scope>
    <source>
        <strain evidence="3">169a</strain>
    </source>
</reference>
<evidence type="ECO:0000313" key="4">
    <source>
        <dbReference type="Proteomes" id="UP001303373"/>
    </source>
</evidence>
<dbReference type="AlphaFoldDB" id="A0AAQ3M0C5"/>
<evidence type="ECO:0000259" key="1">
    <source>
        <dbReference type="Pfam" id="PF01408"/>
    </source>
</evidence>
<dbReference type="Pfam" id="PF01408">
    <property type="entry name" value="GFO_IDH_MocA"/>
    <property type="match status" value="1"/>
</dbReference>
<feature type="domain" description="Gfo/Idh/MocA-like oxidoreductase C-terminal" evidence="2">
    <location>
        <begin position="143"/>
        <end position="347"/>
    </location>
</feature>
<name>A0AAQ3M0C5_9PEZI</name>
<accession>A0AAQ3M0C5</accession>
<keyword evidence="4" id="KW-1185">Reference proteome</keyword>
<dbReference type="GO" id="GO:0000166">
    <property type="term" value="F:nucleotide binding"/>
    <property type="evidence" value="ECO:0007669"/>
    <property type="project" value="InterPro"/>
</dbReference>
<feature type="domain" description="Gfo/Idh/MocA-like oxidoreductase N-terminal" evidence="1">
    <location>
        <begin position="7"/>
        <end position="126"/>
    </location>
</feature>
<dbReference type="Gene3D" id="3.30.360.10">
    <property type="entry name" value="Dihydrodipicolinate Reductase, domain 2"/>
    <property type="match status" value="1"/>
</dbReference>
<dbReference type="InterPro" id="IPR000683">
    <property type="entry name" value="Gfo/Idh/MocA-like_OxRdtase_N"/>
</dbReference>